<comment type="caution">
    <text evidence="1">The sequence shown here is derived from an EMBL/GenBank/DDBJ whole genome shotgun (WGS) entry which is preliminary data.</text>
</comment>
<dbReference type="AlphaFoldDB" id="X0RSN7"/>
<proteinExistence type="predicted"/>
<gene>
    <name evidence="1" type="ORF">S01H1_12935</name>
</gene>
<feature type="non-terminal residue" evidence="1">
    <location>
        <position position="1"/>
    </location>
</feature>
<organism evidence="1">
    <name type="scientific">marine sediment metagenome</name>
    <dbReference type="NCBI Taxonomy" id="412755"/>
    <lineage>
        <taxon>unclassified sequences</taxon>
        <taxon>metagenomes</taxon>
        <taxon>ecological metagenomes</taxon>
    </lineage>
</organism>
<reference evidence="1" key="1">
    <citation type="journal article" date="2014" name="Front. Microbiol.">
        <title>High frequency of phylogenetically diverse reductive dehalogenase-homologous genes in deep subseafloor sedimentary metagenomes.</title>
        <authorList>
            <person name="Kawai M."/>
            <person name="Futagami T."/>
            <person name="Toyoda A."/>
            <person name="Takaki Y."/>
            <person name="Nishi S."/>
            <person name="Hori S."/>
            <person name="Arai W."/>
            <person name="Tsubouchi T."/>
            <person name="Morono Y."/>
            <person name="Uchiyama I."/>
            <person name="Ito T."/>
            <person name="Fujiyama A."/>
            <person name="Inagaki F."/>
            <person name="Takami H."/>
        </authorList>
    </citation>
    <scope>NUCLEOTIDE SEQUENCE</scope>
    <source>
        <strain evidence="1">Expedition CK06-06</strain>
    </source>
</reference>
<sequence>WADAPLASLGWNDYGDSGAIYRVAIKWGDIRTHLDWRQDTIATCTLGLGVANPTRATARRWVEQFARSLTEFGQAVFLADTLANSTAWVIYIDSVKLGSDPR</sequence>
<name>X0RSN7_9ZZZZ</name>
<dbReference type="EMBL" id="BARS01006654">
    <property type="protein sequence ID" value="GAF71783.1"/>
    <property type="molecule type" value="Genomic_DNA"/>
</dbReference>
<protein>
    <submittedName>
        <fullName evidence="1">Uncharacterized protein</fullName>
    </submittedName>
</protein>
<evidence type="ECO:0000313" key="1">
    <source>
        <dbReference type="EMBL" id="GAF71783.1"/>
    </source>
</evidence>
<accession>X0RSN7</accession>